<dbReference type="InterPro" id="IPR020846">
    <property type="entry name" value="MFS_dom"/>
</dbReference>
<feature type="transmembrane region" description="Helical" evidence="5">
    <location>
        <begin position="494"/>
        <end position="514"/>
    </location>
</feature>
<dbReference type="PANTHER" id="PTHR23502:SF22">
    <property type="entry name" value="MAJOR FACILITATOR SUPERFAMILY (MFS) PROFILE DOMAIN-CONTAINING PROTEIN"/>
    <property type="match status" value="1"/>
</dbReference>
<dbReference type="EMBL" id="KQ085888">
    <property type="protein sequence ID" value="KLO19191.1"/>
    <property type="molecule type" value="Genomic_DNA"/>
</dbReference>
<protein>
    <submittedName>
        <fullName evidence="7">MFS general substrate transporter</fullName>
    </submittedName>
</protein>
<evidence type="ECO:0000256" key="5">
    <source>
        <dbReference type="SAM" id="Phobius"/>
    </source>
</evidence>
<gene>
    <name evidence="7" type="ORF">SCHPADRAFT_918706</name>
</gene>
<evidence type="ECO:0000256" key="2">
    <source>
        <dbReference type="ARBA" id="ARBA00022692"/>
    </source>
</evidence>
<feature type="transmembrane region" description="Helical" evidence="5">
    <location>
        <begin position="401"/>
        <end position="422"/>
    </location>
</feature>
<feature type="transmembrane region" description="Helical" evidence="5">
    <location>
        <begin position="237"/>
        <end position="258"/>
    </location>
</feature>
<dbReference type="GO" id="GO:0005886">
    <property type="term" value="C:plasma membrane"/>
    <property type="evidence" value="ECO:0007669"/>
    <property type="project" value="TreeGrafter"/>
</dbReference>
<feature type="transmembrane region" description="Helical" evidence="5">
    <location>
        <begin position="210"/>
        <end position="231"/>
    </location>
</feature>
<dbReference type="AlphaFoldDB" id="A0A0H2SQ49"/>
<dbReference type="PANTHER" id="PTHR23502">
    <property type="entry name" value="MAJOR FACILITATOR SUPERFAMILY"/>
    <property type="match status" value="1"/>
</dbReference>
<sequence>MSSLEAKTTSESVVPPLTLQNLHVYHEKAAGRLVLDPKEASLEFGEDVANALKLSKDGSKILWPQPFDDPRDPQNWSDGQKNLQLFIVTLATITPNFDVGIGVAGLFNVAKTFSTSPDRITSVTTGWSVFILGWSGIFAIMLMHRIGRLPVLFWSQLLALAFLAGCTFAPNLRTYAIMRYLTAFFSAVPQVTGLYVVSDIFPFHLQARKLGAWVMGFIVSPFLPPFAFGFLVPRAGFRWAFGIGVMYEALVVILIAAFGRETIFDRHDPSMINHLPKHSPYVKLQTLIGITGFRLAKYRTPWRELLLSPLRLIWRPHLLSIMIYEGVLFGFSIGMNLTTSLFLGEAPPLGYGFKQDTIAAIYATPNVSVILGQIIGRYLMDFIVFRSVRKNNGVYEAEVKLWMCYISLPLYVTGLVISGAAFQQKLPVVAVVMGWGIREIAVMTTTVACYSYCSDCFPRYHGEVSGLLNLFRSLGGFAVPYFQTSWARKHGAMQVFGCEAAIVAGLFLLIVPAVHRYGSLLRFWGIIQRSNGYHRSVIVENGASVEIVNCG</sequence>
<feature type="domain" description="Major facilitator superfamily (MFS) profile" evidence="6">
    <location>
        <begin position="84"/>
        <end position="515"/>
    </location>
</feature>
<dbReference type="InParanoid" id="A0A0H2SQ49"/>
<dbReference type="InterPro" id="IPR036259">
    <property type="entry name" value="MFS_trans_sf"/>
</dbReference>
<feature type="transmembrane region" description="Helical" evidence="5">
    <location>
        <begin position="318"/>
        <end position="338"/>
    </location>
</feature>
<accession>A0A0H2SQ49</accession>
<keyword evidence="4 5" id="KW-0472">Membrane</keyword>
<feature type="transmembrane region" description="Helical" evidence="5">
    <location>
        <begin position="85"/>
        <end position="107"/>
    </location>
</feature>
<dbReference type="Gene3D" id="1.20.1250.20">
    <property type="entry name" value="MFS general substrate transporter like domains"/>
    <property type="match status" value="1"/>
</dbReference>
<feature type="transmembrane region" description="Helical" evidence="5">
    <location>
        <begin position="177"/>
        <end position="198"/>
    </location>
</feature>
<evidence type="ECO:0000256" key="1">
    <source>
        <dbReference type="ARBA" id="ARBA00004141"/>
    </source>
</evidence>
<feature type="transmembrane region" description="Helical" evidence="5">
    <location>
        <begin position="358"/>
        <end position="380"/>
    </location>
</feature>
<evidence type="ECO:0000256" key="4">
    <source>
        <dbReference type="ARBA" id="ARBA00023136"/>
    </source>
</evidence>
<feature type="transmembrane region" description="Helical" evidence="5">
    <location>
        <begin position="127"/>
        <end position="144"/>
    </location>
</feature>
<dbReference type="InterPro" id="IPR011701">
    <property type="entry name" value="MFS"/>
</dbReference>
<dbReference type="SUPFAM" id="SSF103473">
    <property type="entry name" value="MFS general substrate transporter"/>
    <property type="match status" value="1"/>
</dbReference>
<feature type="transmembrane region" description="Helical" evidence="5">
    <location>
        <begin position="151"/>
        <end position="171"/>
    </location>
</feature>
<dbReference type="STRING" id="27342.A0A0H2SQ49"/>
<comment type="subcellular location">
    <subcellularLocation>
        <location evidence="1">Membrane</location>
        <topology evidence="1">Multi-pass membrane protein</topology>
    </subcellularLocation>
</comment>
<organism evidence="7 8">
    <name type="scientific">Schizopora paradoxa</name>
    <dbReference type="NCBI Taxonomy" id="27342"/>
    <lineage>
        <taxon>Eukaryota</taxon>
        <taxon>Fungi</taxon>
        <taxon>Dikarya</taxon>
        <taxon>Basidiomycota</taxon>
        <taxon>Agaricomycotina</taxon>
        <taxon>Agaricomycetes</taxon>
        <taxon>Hymenochaetales</taxon>
        <taxon>Schizoporaceae</taxon>
        <taxon>Schizopora</taxon>
    </lineage>
</organism>
<keyword evidence="2 5" id="KW-0812">Transmembrane</keyword>
<dbReference type="OrthoDB" id="2533084at2759"/>
<evidence type="ECO:0000313" key="8">
    <source>
        <dbReference type="Proteomes" id="UP000053477"/>
    </source>
</evidence>
<proteinExistence type="predicted"/>
<keyword evidence="3 5" id="KW-1133">Transmembrane helix</keyword>
<evidence type="ECO:0000313" key="7">
    <source>
        <dbReference type="EMBL" id="KLO19191.1"/>
    </source>
</evidence>
<dbReference type="PROSITE" id="PS50850">
    <property type="entry name" value="MFS"/>
    <property type="match status" value="1"/>
</dbReference>
<dbReference type="Pfam" id="PF07690">
    <property type="entry name" value="MFS_1"/>
    <property type="match status" value="1"/>
</dbReference>
<evidence type="ECO:0000259" key="6">
    <source>
        <dbReference type="PROSITE" id="PS50850"/>
    </source>
</evidence>
<keyword evidence="8" id="KW-1185">Reference proteome</keyword>
<name>A0A0H2SQ49_9AGAM</name>
<dbReference type="GO" id="GO:0022857">
    <property type="term" value="F:transmembrane transporter activity"/>
    <property type="evidence" value="ECO:0007669"/>
    <property type="project" value="InterPro"/>
</dbReference>
<dbReference type="Proteomes" id="UP000053477">
    <property type="component" value="Unassembled WGS sequence"/>
</dbReference>
<evidence type="ECO:0000256" key="3">
    <source>
        <dbReference type="ARBA" id="ARBA00022989"/>
    </source>
</evidence>
<reference evidence="7 8" key="1">
    <citation type="submission" date="2015-04" db="EMBL/GenBank/DDBJ databases">
        <title>Complete genome sequence of Schizopora paradoxa KUC8140, a cosmopolitan wood degrader in East Asia.</title>
        <authorList>
            <consortium name="DOE Joint Genome Institute"/>
            <person name="Min B."/>
            <person name="Park H."/>
            <person name="Jang Y."/>
            <person name="Kim J.-J."/>
            <person name="Kim K.H."/>
            <person name="Pangilinan J."/>
            <person name="Lipzen A."/>
            <person name="Riley R."/>
            <person name="Grigoriev I.V."/>
            <person name="Spatafora J.W."/>
            <person name="Choi I.-G."/>
        </authorList>
    </citation>
    <scope>NUCLEOTIDE SEQUENCE [LARGE SCALE GENOMIC DNA]</scope>
    <source>
        <strain evidence="7 8">KUC8140</strain>
    </source>
</reference>